<dbReference type="EMBL" id="CP028136">
    <property type="protein sequence ID" value="AVR45539.1"/>
    <property type="molecule type" value="Genomic_DNA"/>
</dbReference>
<organism evidence="1 2">
    <name type="scientific">Christiangramia fulva</name>
    <dbReference type="NCBI Taxonomy" id="2126553"/>
    <lineage>
        <taxon>Bacteria</taxon>
        <taxon>Pseudomonadati</taxon>
        <taxon>Bacteroidota</taxon>
        <taxon>Flavobacteriia</taxon>
        <taxon>Flavobacteriales</taxon>
        <taxon>Flavobacteriaceae</taxon>
        <taxon>Christiangramia</taxon>
    </lineage>
</organism>
<evidence type="ECO:0000313" key="2">
    <source>
        <dbReference type="Proteomes" id="UP000241507"/>
    </source>
</evidence>
<accession>A0A2R3Z5L7</accession>
<dbReference type="KEGG" id="grs:C7S20_09820"/>
<proteinExistence type="predicted"/>
<dbReference type="Proteomes" id="UP000241507">
    <property type="component" value="Chromosome"/>
</dbReference>
<protein>
    <recommendedName>
        <fullName evidence="3">NRDE family protein</fullName>
    </recommendedName>
</protein>
<dbReference type="AlphaFoldDB" id="A0A2R3Z5L7"/>
<dbReference type="RefSeq" id="WP_107012316.1">
    <property type="nucleotide sequence ID" value="NZ_CP028136.1"/>
</dbReference>
<keyword evidence="2" id="KW-1185">Reference proteome</keyword>
<reference evidence="2" key="1">
    <citation type="submission" date="2018-03" db="EMBL/GenBank/DDBJ databases">
        <title>Gramella fulva sp. nov., isolated from a dry surface of tidal flat.</title>
        <authorList>
            <person name="Hwang S.H."/>
            <person name="Hwang W.M."/>
            <person name="Kang K."/>
            <person name="Ahn T.-Y."/>
        </authorList>
    </citation>
    <scope>NUCLEOTIDE SEQUENCE [LARGE SCALE GENOMIC DNA]</scope>
    <source>
        <strain evidence="2">SH35</strain>
    </source>
</reference>
<evidence type="ECO:0000313" key="1">
    <source>
        <dbReference type="EMBL" id="AVR45539.1"/>
    </source>
</evidence>
<dbReference type="Pfam" id="PF05742">
    <property type="entry name" value="TANGO2"/>
    <property type="match status" value="1"/>
</dbReference>
<dbReference type="PANTHER" id="PTHR17985:SF8">
    <property type="entry name" value="TRANSPORT AND GOLGI ORGANIZATION PROTEIN 2 HOMOLOG"/>
    <property type="match status" value="1"/>
</dbReference>
<dbReference type="InterPro" id="IPR008551">
    <property type="entry name" value="TANGO2"/>
</dbReference>
<dbReference type="OrthoDB" id="4380123at2"/>
<dbReference type="PANTHER" id="PTHR17985">
    <property type="entry name" value="SER/THR-RICH PROTEIN T10 IN DGCR REGION"/>
    <property type="match status" value="1"/>
</dbReference>
<evidence type="ECO:0008006" key="3">
    <source>
        <dbReference type="Google" id="ProtNLM"/>
    </source>
</evidence>
<sequence>MCTISLVPHPDSFSGFILTSNRDEVVSRKTKPPETRIFHKTKMYFPRDAQAGGTWIGVSENKRCVCLMNGAEKPHQRKSYYRKSRGLVVKDFLAAEKLKPLFEKYDLQDIEAFTMIIVEWQNGLVFYEFIWDENRKKITKLPLKEHIWSSSPLYNEQMKAQRQKWFQQWKETKGLSSESLLEFHQKGGEGNKETDLIIDRGFLKTQSISQVKNTSDGLKFWYKDLATSKVSEKYLQFNA</sequence>
<name>A0A2R3Z5L7_9FLAO</name>
<gene>
    <name evidence="1" type="ORF">C7S20_09820</name>
</gene>